<comment type="subcellular location">
    <subcellularLocation>
        <location evidence="10">Mitochondrion</location>
    </subcellularLocation>
</comment>
<evidence type="ECO:0000256" key="10">
    <source>
        <dbReference type="RuleBase" id="RU365024"/>
    </source>
</evidence>
<dbReference type="CDD" id="cd09135">
    <property type="entry name" value="PLDc_PGS1_euk_1"/>
    <property type="match status" value="1"/>
</dbReference>
<sequence length="499" mass="57220">MLSRAVFLRGRVPASKCRKFWVNKRTHSNLYPKLGEFTSKLRHPKFTVAPTDIRVLLKPTDFHEQLKEMINNAHHRIFISSLYLGSTESDLVQLLTSALQRRPNLRLDMLFDLNRSTRPEPNSTAKLIAPLVTQYPDRVNVAFFRSPSLRGLMAKLVPPRYNEGWGTWHAKIYGADNELMISGANLNKSYFTDRQDRYIHFSHQHQLAHYCFDFIKAVSNFSFKLLPATIRNSEEHSVHTKEYSLRWPLPNMHPHEIHGVAQAALASLQDSYRHITSEPLDPRKIALFPLMQAGQFNIREEEDTLQMLFEHLNDSPTTSRPLVDLTSGYFGLYDPYQKLILEKPNVDCRIVAASPRANGFYGSRGISGRIPEGYTLLEQRFMQAVLHANRQFGVQLNQWERDGWTYHAKGIWVSESEESLPLMTLFGSTNLNSRSAHIDTELSFLMLAPDDDSEAVLALRRQLAAERDNILAHSKPWSGHHRQVRLGTKALVWLVGGML</sequence>
<keyword evidence="3 10" id="KW-0444">Lipid biosynthesis</keyword>
<dbReference type="SMART" id="SM00155">
    <property type="entry name" value="PLDc"/>
    <property type="match status" value="2"/>
</dbReference>
<comment type="caution">
    <text evidence="12">The sequence shown here is derived from an EMBL/GenBank/DDBJ whole genome shotgun (WGS) entry which is preliminary data.</text>
</comment>
<dbReference type="Proteomes" id="UP000636479">
    <property type="component" value="Unassembled WGS sequence"/>
</dbReference>
<feature type="domain" description="PLD phosphodiesterase" evidence="11">
    <location>
        <begin position="402"/>
        <end position="435"/>
    </location>
</feature>
<evidence type="ECO:0000256" key="8">
    <source>
        <dbReference type="ARBA" id="ARBA00023264"/>
    </source>
</evidence>
<evidence type="ECO:0000256" key="9">
    <source>
        <dbReference type="ARBA" id="ARBA00048586"/>
    </source>
</evidence>
<dbReference type="UniPathway" id="UPA00084">
    <property type="reaction ID" value="UER00503"/>
</dbReference>
<accession>A0A8H6WDP3</accession>
<keyword evidence="10" id="KW-0067">ATP-binding</keyword>
<dbReference type="OrthoDB" id="10250191at2759"/>
<dbReference type="GO" id="GO:0032049">
    <property type="term" value="P:cardiolipin biosynthetic process"/>
    <property type="evidence" value="ECO:0007669"/>
    <property type="project" value="InterPro"/>
</dbReference>
<dbReference type="SUPFAM" id="SSF56024">
    <property type="entry name" value="Phospholipase D/nuclease"/>
    <property type="match status" value="1"/>
</dbReference>
<dbReference type="GeneID" id="59342235"/>
<keyword evidence="10" id="KW-0547">Nucleotide-binding</keyword>
<evidence type="ECO:0000313" key="12">
    <source>
        <dbReference type="EMBL" id="KAF7312706.1"/>
    </source>
</evidence>
<comment type="pathway">
    <text evidence="1 10">Phospholipid metabolism; phosphatidylglycerol biosynthesis; phosphatidylglycerol from CDP-diacylglycerol: step 1/2.</text>
</comment>
<keyword evidence="6 10" id="KW-0443">Lipid metabolism</keyword>
<dbReference type="GO" id="GO:0005739">
    <property type="term" value="C:mitochondrion"/>
    <property type="evidence" value="ECO:0007669"/>
    <property type="project" value="UniProtKB-SubCell"/>
</dbReference>
<keyword evidence="8 10" id="KW-1208">Phospholipid metabolism</keyword>
<dbReference type="Gene3D" id="3.30.870.10">
    <property type="entry name" value="Endonuclease Chain A"/>
    <property type="match status" value="2"/>
</dbReference>
<dbReference type="PIRSF" id="PIRSF000850">
    <property type="entry name" value="Phospholipase_D_PSS"/>
    <property type="match status" value="1"/>
</dbReference>
<dbReference type="AlphaFoldDB" id="A0A8H6WDP3"/>
<evidence type="ECO:0000256" key="7">
    <source>
        <dbReference type="ARBA" id="ARBA00023209"/>
    </source>
</evidence>
<feature type="domain" description="PLD phosphodiesterase" evidence="11">
    <location>
        <begin position="164"/>
        <end position="190"/>
    </location>
</feature>
<organism evidence="12 13">
    <name type="scientific">Mycena indigotica</name>
    <dbReference type="NCBI Taxonomy" id="2126181"/>
    <lineage>
        <taxon>Eukaryota</taxon>
        <taxon>Fungi</taxon>
        <taxon>Dikarya</taxon>
        <taxon>Basidiomycota</taxon>
        <taxon>Agaricomycotina</taxon>
        <taxon>Agaricomycetes</taxon>
        <taxon>Agaricomycetidae</taxon>
        <taxon>Agaricales</taxon>
        <taxon>Marasmiineae</taxon>
        <taxon>Mycenaceae</taxon>
        <taxon>Mycena</taxon>
    </lineage>
</organism>
<protein>
    <recommendedName>
        <fullName evidence="10">CDP-diacylglycerol--glycerol-3-phosphate 3-phosphatidyltransferase</fullName>
        <ecNumber evidence="10">2.7.8.5</ecNumber>
    </recommendedName>
</protein>
<evidence type="ECO:0000256" key="5">
    <source>
        <dbReference type="ARBA" id="ARBA00022737"/>
    </source>
</evidence>
<keyword evidence="4 10" id="KW-0808">Transferase</keyword>
<evidence type="ECO:0000259" key="11">
    <source>
        <dbReference type="SMART" id="SM00155"/>
    </source>
</evidence>
<evidence type="ECO:0000256" key="2">
    <source>
        <dbReference type="ARBA" id="ARBA00010682"/>
    </source>
</evidence>
<proteinExistence type="inferred from homology"/>
<keyword evidence="10" id="KW-0496">Mitochondrion</keyword>
<keyword evidence="7 10" id="KW-0594">Phospholipid biosynthesis</keyword>
<dbReference type="EC" id="2.7.8.5" evidence="10"/>
<comment type="function">
    <text evidence="10">Functions in the biosynthesis of the anionic phospholipids phosphatidylglycerol and cardiolipin.</text>
</comment>
<dbReference type="InterPro" id="IPR001736">
    <property type="entry name" value="PLipase_D/transphosphatidylase"/>
</dbReference>
<comment type="catalytic activity">
    <reaction evidence="9 10">
        <text>a CDP-1,2-diacyl-sn-glycerol + sn-glycerol 3-phosphate = a 1,2-diacyl-sn-glycero-3-phospho-(1'-sn-glycero-3'-phosphate) + CMP + H(+)</text>
        <dbReference type="Rhea" id="RHEA:12593"/>
        <dbReference type="ChEBI" id="CHEBI:15378"/>
        <dbReference type="ChEBI" id="CHEBI:57597"/>
        <dbReference type="ChEBI" id="CHEBI:58332"/>
        <dbReference type="ChEBI" id="CHEBI:60110"/>
        <dbReference type="ChEBI" id="CHEBI:60377"/>
        <dbReference type="EC" id="2.7.8.5"/>
    </reaction>
</comment>
<dbReference type="InterPro" id="IPR016270">
    <property type="entry name" value="PGS1"/>
</dbReference>
<dbReference type="PANTHER" id="PTHR12586:SF1">
    <property type="entry name" value="CDP-DIACYLGLYCEROL--GLYCEROL-3-PHOSPHATE 3-PHOSPHATIDYLTRANSFERASE, MITOCHONDRIAL"/>
    <property type="match status" value="1"/>
</dbReference>
<keyword evidence="13" id="KW-1185">Reference proteome</keyword>
<comment type="similarity">
    <text evidence="2 10">Belongs to the CDP-alcohol phosphatidyltransferase class-II family.</text>
</comment>
<dbReference type="PANTHER" id="PTHR12586">
    <property type="entry name" value="CDP-DIACYLGLYCEROL--SERINE O-PHOSPHATIDYLTRANSFERASE"/>
    <property type="match status" value="1"/>
</dbReference>
<dbReference type="GO" id="GO:0005524">
    <property type="term" value="F:ATP binding"/>
    <property type="evidence" value="ECO:0007669"/>
    <property type="project" value="UniProtKB-KW"/>
</dbReference>
<keyword evidence="5" id="KW-0677">Repeat</keyword>
<evidence type="ECO:0000313" key="13">
    <source>
        <dbReference type="Proteomes" id="UP000636479"/>
    </source>
</evidence>
<dbReference type="RefSeq" id="XP_037224814.1">
    <property type="nucleotide sequence ID" value="XM_037359719.1"/>
</dbReference>
<evidence type="ECO:0000256" key="1">
    <source>
        <dbReference type="ARBA" id="ARBA00005042"/>
    </source>
</evidence>
<evidence type="ECO:0000256" key="3">
    <source>
        <dbReference type="ARBA" id="ARBA00022516"/>
    </source>
</evidence>
<evidence type="ECO:0000256" key="6">
    <source>
        <dbReference type="ARBA" id="ARBA00023098"/>
    </source>
</evidence>
<gene>
    <name evidence="12" type="ORF">MIND_00285300</name>
</gene>
<dbReference type="CDD" id="cd09137">
    <property type="entry name" value="PLDc_PGS1_euk_2"/>
    <property type="match status" value="1"/>
</dbReference>
<reference evidence="12" key="1">
    <citation type="submission" date="2020-05" db="EMBL/GenBank/DDBJ databases">
        <title>Mycena genomes resolve the evolution of fungal bioluminescence.</title>
        <authorList>
            <person name="Tsai I.J."/>
        </authorList>
    </citation>
    <scope>NUCLEOTIDE SEQUENCE</scope>
    <source>
        <strain evidence="12">171206Taipei</strain>
    </source>
</reference>
<name>A0A8H6WDP3_9AGAR</name>
<evidence type="ECO:0000256" key="4">
    <source>
        <dbReference type="ARBA" id="ARBA00022679"/>
    </source>
</evidence>
<dbReference type="EMBL" id="JACAZF010000002">
    <property type="protein sequence ID" value="KAF7312706.1"/>
    <property type="molecule type" value="Genomic_DNA"/>
</dbReference>
<dbReference type="GO" id="GO:0008444">
    <property type="term" value="F:CDP-diacylglycerol-glycerol-3-phosphate 3-phosphatidyltransferase activity"/>
    <property type="evidence" value="ECO:0007669"/>
    <property type="project" value="UniProtKB-EC"/>
</dbReference>